<dbReference type="AlphaFoldDB" id="A0A837GAT4"/>
<sequence length="545" mass="62869">MYECDYLKVDDYEEQPIELRVAKNKTKSIGSLSDYLLEQSALSDVFVRRNKSAQTNDLKFSDIRHLTLIDEVSIIKELSPVHTTQYSEATKEKSILRYLITGNDDSGLVAKPKKNIVDNRKGRLDVIKELIAFHKEELKEYDYCTKDKELPEASHELEQQIQRLELSVAKRNEYTESLYSQTRELESTIDSNWKEWKENESRLLSVRELLSRAELLNQHYENDVSRLEAIYETSGYFADLEIGTCPTCNHFFNENGHFDCNTEDIENINSASKAEILKIRGLVNELETTVKKLTLEETELNDLIQISKQKHLKYQAEQMESQSNKLKISLHKLEIFKKKLARCKQIKKLIERILDLCKKKSEYEVEINPGEGNYEYVDLSTTMMTDLCCSVKDLLTEWGYGEIDSVSFSESTSDLVINGKDRSLSGKGYRALSYAAFVVGLMQDCIKYKRGHSGIVLLDSPLCTLRSKHIERDSYSANDVIRDETKEKFYEAISKYKGMGQIIILDNDGPLEPKKLNLGFTEFTEDLKKGRYGFFPMNRDQSSIT</sequence>
<comment type="caution">
    <text evidence="1">The sequence shown here is derived from an EMBL/GenBank/DDBJ whole genome shotgun (WGS) entry which is preliminary data.</text>
</comment>
<organism evidence="1">
    <name type="scientific">Vibrio coralliilyticus</name>
    <dbReference type="NCBI Taxonomy" id="190893"/>
    <lineage>
        <taxon>Bacteria</taxon>
        <taxon>Pseudomonadati</taxon>
        <taxon>Pseudomonadota</taxon>
        <taxon>Gammaproteobacteria</taxon>
        <taxon>Vibrionales</taxon>
        <taxon>Vibrionaceae</taxon>
        <taxon>Vibrio</taxon>
    </lineage>
</organism>
<proteinExistence type="predicted"/>
<accession>A0A837GAT4</accession>
<reference evidence="1" key="1">
    <citation type="journal article" date="2015" name="BMC Genomics">
        <title>Genome mining reveals unlocked bioactive potential of marine Gram-negative bacteria.</title>
        <authorList>
            <person name="Machado H."/>
            <person name="Sonnenschein E.C."/>
            <person name="Melchiorsen J."/>
            <person name="Gram L."/>
        </authorList>
    </citation>
    <scope>NUCLEOTIDE SEQUENCE</scope>
    <source>
        <strain evidence="1">S2052</strain>
    </source>
</reference>
<dbReference type="EMBL" id="JXXR01000001">
    <property type="protein sequence ID" value="KJY77507.1"/>
    <property type="molecule type" value="Genomic_DNA"/>
</dbReference>
<gene>
    <name evidence="1" type="ORF">TW71_00275</name>
</gene>
<evidence type="ECO:0000313" key="1">
    <source>
        <dbReference type="EMBL" id="KJY77507.1"/>
    </source>
</evidence>
<evidence type="ECO:0008006" key="2">
    <source>
        <dbReference type="Google" id="ProtNLM"/>
    </source>
</evidence>
<protein>
    <recommendedName>
        <fullName evidence="2">Exonuclease SbcC</fullName>
    </recommendedName>
</protein>
<name>A0A837GAT4_9VIBR</name>